<reference evidence="1 2" key="1">
    <citation type="journal article" date="2010" name="Nature">
        <title>Comparative genomics reveals mobile pathogenicity chromosomes in Fusarium.</title>
        <authorList>
            <person name="Ma L.J."/>
            <person name="van der Does H.C."/>
            <person name="Borkovich K.A."/>
            <person name="Coleman J.J."/>
            <person name="Daboussi M.J."/>
            <person name="Di Pietro A."/>
            <person name="Dufresne M."/>
            <person name="Freitag M."/>
            <person name="Grabherr M."/>
            <person name="Henrissat B."/>
            <person name="Houterman P.M."/>
            <person name="Kang S."/>
            <person name="Shim W.B."/>
            <person name="Woloshuk C."/>
            <person name="Xie X."/>
            <person name="Xu J.R."/>
            <person name="Antoniw J."/>
            <person name="Baker S.E."/>
            <person name="Bluhm B.H."/>
            <person name="Breakspear A."/>
            <person name="Brown D.W."/>
            <person name="Butchko R.A."/>
            <person name="Chapman S."/>
            <person name="Coulson R."/>
            <person name="Coutinho P.M."/>
            <person name="Danchin E.G."/>
            <person name="Diener A."/>
            <person name="Gale L.R."/>
            <person name="Gardiner D.M."/>
            <person name="Goff S."/>
            <person name="Hammond-Kosack K.E."/>
            <person name="Hilburn K."/>
            <person name="Hua-Van A."/>
            <person name="Jonkers W."/>
            <person name="Kazan K."/>
            <person name="Kodira C.D."/>
            <person name="Koehrsen M."/>
            <person name="Kumar L."/>
            <person name="Lee Y.H."/>
            <person name="Li L."/>
            <person name="Manners J.M."/>
            <person name="Miranda-Saavedra D."/>
            <person name="Mukherjee M."/>
            <person name="Park G."/>
            <person name="Park J."/>
            <person name="Park S.Y."/>
            <person name="Proctor R.H."/>
            <person name="Regev A."/>
            <person name="Ruiz-Roldan M.C."/>
            <person name="Sain D."/>
            <person name="Sakthikumar S."/>
            <person name="Sykes S."/>
            <person name="Schwartz D.C."/>
            <person name="Turgeon B.G."/>
            <person name="Wapinski I."/>
            <person name="Yoder O."/>
            <person name="Young S."/>
            <person name="Zeng Q."/>
            <person name="Zhou S."/>
            <person name="Galagan J."/>
            <person name="Cuomo C.A."/>
            <person name="Kistler H.C."/>
            <person name="Rep M."/>
        </authorList>
    </citation>
    <scope>NUCLEOTIDE SEQUENCE [LARGE SCALE GENOMIC DNA]</scope>
    <source>
        <strain evidence="2">M3125 / FGSC 7600</strain>
    </source>
</reference>
<dbReference type="AlphaFoldDB" id="W7MM57"/>
<name>W7MM57_GIBM7</name>
<dbReference type="GeneID" id="30073222"/>
<dbReference type="RefSeq" id="XP_018755045.1">
    <property type="nucleotide sequence ID" value="XM_018905595.1"/>
</dbReference>
<dbReference type="Proteomes" id="UP000009096">
    <property type="component" value="Chromosome 10"/>
</dbReference>
<organism evidence="1 2">
    <name type="scientific">Gibberella moniliformis (strain M3125 / FGSC 7600)</name>
    <name type="common">Maize ear and stalk rot fungus</name>
    <name type="synonym">Fusarium verticillioides</name>
    <dbReference type="NCBI Taxonomy" id="334819"/>
    <lineage>
        <taxon>Eukaryota</taxon>
        <taxon>Fungi</taxon>
        <taxon>Dikarya</taxon>
        <taxon>Ascomycota</taxon>
        <taxon>Pezizomycotina</taxon>
        <taxon>Sordariomycetes</taxon>
        <taxon>Hypocreomycetidae</taxon>
        <taxon>Hypocreales</taxon>
        <taxon>Nectriaceae</taxon>
        <taxon>Fusarium</taxon>
        <taxon>Fusarium fujikuroi species complex</taxon>
    </lineage>
</organism>
<dbReference type="VEuPathDB" id="FungiDB:FVEG_16346"/>
<gene>
    <name evidence="1" type="ORF">FVEG_16346</name>
</gene>
<proteinExistence type="predicted"/>
<dbReference type="KEGG" id="fvr:FVEG_16346"/>
<evidence type="ECO:0000313" key="1">
    <source>
        <dbReference type="EMBL" id="EWG48854.1"/>
    </source>
</evidence>
<accession>W7MM57</accession>
<sequence>MGIARDCRRIWGGCNTAYITTASTPLFGATVGLLKAGHASAAARVGYTRKRLREYLSRWINKTILGPWI</sequence>
<keyword evidence="2" id="KW-1185">Reference proteome</keyword>
<protein>
    <submittedName>
        <fullName evidence="1">Uncharacterized protein</fullName>
    </submittedName>
</protein>
<evidence type="ECO:0000313" key="2">
    <source>
        <dbReference type="Proteomes" id="UP000009096"/>
    </source>
</evidence>
<dbReference type="EMBL" id="CM000587">
    <property type="protein sequence ID" value="EWG48854.1"/>
    <property type="molecule type" value="Genomic_DNA"/>
</dbReference>
<dbReference type="EMBL" id="DS022252">
    <property type="protein sequence ID" value="EWG48854.1"/>
    <property type="molecule type" value="Genomic_DNA"/>
</dbReference>